<keyword evidence="2" id="KW-1185">Reference proteome</keyword>
<dbReference type="Proteomes" id="UP000018339">
    <property type="component" value="Unassembled WGS sequence"/>
</dbReference>
<sequence length="48" mass="5715">MRKERLYNEDIMIVQEERKKTWTIAITEIQNIILGDHIDINGNGMKKN</sequence>
<protein>
    <submittedName>
        <fullName evidence="1">Uncharacterized protein</fullName>
    </submittedName>
</protein>
<accession>A0A7U9JBA8</accession>
<organism evidence="1 2">
    <name type="scientific">Geobacillus thermopakistaniensis (strain MAS1)</name>
    <dbReference type="NCBI Taxonomy" id="1408282"/>
    <lineage>
        <taxon>Bacteria</taxon>
        <taxon>Bacillati</taxon>
        <taxon>Bacillota</taxon>
        <taxon>Bacilli</taxon>
        <taxon>Bacillales</taxon>
        <taxon>Anoxybacillaceae</taxon>
        <taxon>Geobacillus</taxon>
    </lineage>
</organism>
<evidence type="ECO:0000313" key="1">
    <source>
        <dbReference type="EMBL" id="ESU72422.1"/>
    </source>
</evidence>
<dbReference type="EMBL" id="AYSF01000044">
    <property type="protein sequence ID" value="ESU72422.1"/>
    <property type="molecule type" value="Genomic_DNA"/>
</dbReference>
<gene>
    <name evidence="1" type="ORF">T260_08190</name>
</gene>
<reference evidence="1 2" key="1">
    <citation type="journal article" date="2014" name="Genome Announc.">
        <title>Draft Genome Sequence of Geobacillus thermopakistaniensis Strain MAS1.</title>
        <authorList>
            <person name="Siddiqui M.A."/>
            <person name="Rashid N."/>
            <person name="Ayyampalayam S."/>
            <person name="Whitman W.B."/>
        </authorList>
    </citation>
    <scope>NUCLEOTIDE SEQUENCE [LARGE SCALE GENOMIC DNA]</scope>
    <source>
        <strain evidence="1 2">MAS1</strain>
    </source>
</reference>
<dbReference type="AlphaFoldDB" id="A0A7U9JBA8"/>
<comment type="caution">
    <text evidence="1">The sequence shown here is derived from an EMBL/GenBank/DDBJ whole genome shotgun (WGS) entry which is preliminary data.</text>
</comment>
<evidence type="ECO:0000313" key="2">
    <source>
        <dbReference type="Proteomes" id="UP000018339"/>
    </source>
</evidence>
<name>A0A7U9JBA8_GEOTM</name>
<proteinExistence type="predicted"/>